<evidence type="ECO:0000256" key="3">
    <source>
        <dbReference type="ARBA" id="ARBA00022723"/>
    </source>
</evidence>
<keyword evidence="2 7" id="KW-0349">Heme</keyword>
<comment type="similarity">
    <text evidence="1 7">Belongs to the cytochrome P450 family.</text>
</comment>
<evidence type="ECO:0000313" key="8">
    <source>
        <dbReference type="EMBL" id="MCP2331337.1"/>
    </source>
</evidence>
<evidence type="ECO:0000256" key="6">
    <source>
        <dbReference type="ARBA" id="ARBA00023033"/>
    </source>
</evidence>
<evidence type="ECO:0000256" key="7">
    <source>
        <dbReference type="RuleBase" id="RU000461"/>
    </source>
</evidence>
<dbReference type="SUPFAM" id="SSF48264">
    <property type="entry name" value="Cytochrome P450"/>
    <property type="match status" value="1"/>
</dbReference>
<evidence type="ECO:0000313" key="9">
    <source>
        <dbReference type="Proteomes" id="UP000791080"/>
    </source>
</evidence>
<evidence type="ECO:0000256" key="4">
    <source>
        <dbReference type="ARBA" id="ARBA00023002"/>
    </source>
</evidence>
<dbReference type="InterPro" id="IPR017972">
    <property type="entry name" value="Cyt_P450_CS"/>
</dbReference>
<proteinExistence type="inferred from homology"/>
<name>A0ABT1JFR2_ACTCY</name>
<dbReference type="PROSITE" id="PS00086">
    <property type="entry name" value="CYTOCHROME_P450"/>
    <property type="match status" value="1"/>
</dbReference>
<dbReference type="Pfam" id="PF00067">
    <property type="entry name" value="p450"/>
    <property type="match status" value="1"/>
</dbReference>
<dbReference type="InterPro" id="IPR002401">
    <property type="entry name" value="Cyt_P450_E_grp-I"/>
</dbReference>
<dbReference type="InterPro" id="IPR036396">
    <property type="entry name" value="Cyt_P450_sf"/>
</dbReference>
<keyword evidence="4 7" id="KW-0560">Oxidoreductase</keyword>
<comment type="caution">
    <text evidence="8">The sequence shown here is derived from an EMBL/GenBank/DDBJ whole genome shotgun (WGS) entry which is preliminary data.</text>
</comment>
<organism evidence="8 9">
    <name type="scientific">Actinoalloteichus caeruleus DSM 43889</name>
    <dbReference type="NCBI Taxonomy" id="1120930"/>
    <lineage>
        <taxon>Bacteria</taxon>
        <taxon>Bacillati</taxon>
        <taxon>Actinomycetota</taxon>
        <taxon>Actinomycetes</taxon>
        <taxon>Pseudonocardiales</taxon>
        <taxon>Pseudonocardiaceae</taxon>
        <taxon>Actinoalloteichus</taxon>
        <taxon>Actinoalloteichus cyanogriseus</taxon>
    </lineage>
</organism>
<evidence type="ECO:0000256" key="1">
    <source>
        <dbReference type="ARBA" id="ARBA00010617"/>
    </source>
</evidence>
<gene>
    <name evidence="8" type="ORF">G443_001607</name>
</gene>
<dbReference type="CDD" id="cd20620">
    <property type="entry name" value="CYP132-like"/>
    <property type="match status" value="1"/>
</dbReference>
<keyword evidence="3 7" id="KW-0479">Metal-binding</keyword>
<dbReference type="PANTHER" id="PTHR24291:SF50">
    <property type="entry name" value="BIFUNCTIONAL ALBAFLAVENONE MONOOXYGENASE_TERPENE SYNTHASE"/>
    <property type="match status" value="1"/>
</dbReference>
<protein>
    <submittedName>
        <fullName evidence="8">Cytochrome P450</fullName>
    </submittedName>
</protein>
<accession>A0ABT1JFR2</accession>
<dbReference type="PRINTS" id="PR00463">
    <property type="entry name" value="EP450I"/>
</dbReference>
<dbReference type="PRINTS" id="PR00385">
    <property type="entry name" value="P450"/>
</dbReference>
<dbReference type="RefSeq" id="WP_026420739.1">
    <property type="nucleotide sequence ID" value="NZ_AUBJ02000001.1"/>
</dbReference>
<sequence length="448" mass="49569">MSSLRTPAAPGVPVLGSLVDLRRDALQAYLRACRDRGDVVRFVAGPPGLRVAFHAVFSASGAAQVLSAGAPFHKGGHLYREVRAVIGDGLLTSDGGDHVRQRRLVQPLFTRRRVDGYAEGIREETTRTLDGWRGRDGEVVDIAGEMTDLTLRVVTRLLFGADGSAAVPTIQRCFPVLNSWTYRRGTSPVRTPREWPTPANRRAASARAELYALCDRIIADRASAGADGADLLSRLIRTRDEDGDRLSPSEVRDQVLLFLLAGHETTATALSFSLHLLATHPEEQRRTRDEVDRVLGGREPLPADLPDLDHTTRVVKEALRLYPSAPVIARSAREDTEIDGHRIPAGTEVALMPWVTHRHPAYWSEPERFDPDRFLPEREATRPRYAWYPFGGGPRACIGQHFSMLETVLVLSMLTHAYRFEAVDRTVPVGQGVTLTPLGPNRCRLVAR</sequence>
<evidence type="ECO:0000256" key="5">
    <source>
        <dbReference type="ARBA" id="ARBA00023004"/>
    </source>
</evidence>
<dbReference type="InterPro" id="IPR050196">
    <property type="entry name" value="Cytochrome_P450_Monoox"/>
</dbReference>
<dbReference type="EMBL" id="AUBJ02000001">
    <property type="protein sequence ID" value="MCP2331337.1"/>
    <property type="molecule type" value="Genomic_DNA"/>
</dbReference>
<dbReference type="PANTHER" id="PTHR24291">
    <property type="entry name" value="CYTOCHROME P450 FAMILY 4"/>
    <property type="match status" value="1"/>
</dbReference>
<keyword evidence="5 7" id="KW-0408">Iron</keyword>
<evidence type="ECO:0000256" key="2">
    <source>
        <dbReference type="ARBA" id="ARBA00022617"/>
    </source>
</evidence>
<dbReference type="Proteomes" id="UP000791080">
    <property type="component" value="Unassembled WGS sequence"/>
</dbReference>
<reference evidence="8 9" key="1">
    <citation type="submission" date="2022-06" db="EMBL/GenBank/DDBJ databases">
        <title>Genomic Encyclopedia of Type Strains, Phase I: the one thousand microbial genomes (KMG-I) project.</title>
        <authorList>
            <person name="Kyrpides N."/>
        </authorList>
    </citation>
    <scope>NUCLEOTIDE SEQUENCE [LARGE SCALE GENOMIC DNA]</scope>
    <source>
        <strain evidence="8 9">DSM 43889</strain>
    </source>
</reference>
<dbReference type="InterPro" id="IPR001128">
    <property type="entry name" value="Cyt_P450"/>
</dbReference>
<keyword evidence="9" id="KW-1185">Reference proteome</keyword>
<keyword evidence="6 7" id="KW-0503">Monooxygenase</keyword>
<dbReference type="Gene3D" id="1.10.630.10">
    <property type="entry name" value="Cytochrome P450"/>
    <property type="match status" value="1"/>
</dbReference>